<evidence type="ECO:0000256" key="6">
    <source>
        <dbReference type="ARBA" id="ARBA00022989"/>
    </source>
</evidence>
<evidence type="ECO:0000256" key="4">
    <source>
        <dbReference type="ARBA" id="ARBA00022475"/>
    </source>
</evidence>
<keyword evidence="5 8" id="KW-0812">Transmembrane</keyword>
<protein>
    <submittedName>
        <fullName evidence="10">EamA family transporter RarD</fullName>
    </submittedName>
</protein>
<dbReference type="PANTHER" id="PTHR22911">
    <property type="entry name" value="ACYL-MALONYL CONDENSING ENZYME-RELATED"/>
    <property type="match status" value="1"/>
</dbReference>
<keyword evidence="7 8" id="KW-0472">Membrane</keyword>
<feature type="transmembrane region" description="Helical" evidence="8">
    <location>
        <begin position="255"/>
        <end position="277"/>
    </location>
</feature>
<evidence type="ECO:0000259" key="9">
    <source>
        <dbReference type="Pfam" id="PF00892"/>
    </source>
</evidence>
<dbReference type="KEGG" id="acoa:RB602_05685"/>
<keyword evidence="11" id="KW-1185">Reference proteome</keyword>
<keyword evidence="6 8" id="KW-1133">Transmembrane helix</keyword>
<feature type="transmembrane region" description="Helical" evidence="8">
    <location>
        <begin position="283"/>
        <end position="305"/>
    </location>
</feature>
<feature type="domain" description="EamA" evidence="9">
    <location>
        <begin position="24"/>
        <end position="159"/>
    </location>
</feature>
<dbReference type="AlphaFoldDB" id="A0AA97I2F9"/>
<dbReference type="InterPro" id="IPR004626">
    <property type="entry name" value="RarD"/>
</dbReference>
<feature type="transmembrane region" description="Helical" evidence="8">
    <location>
        <begin position="91"/>
        <end position="109"/>
    </location>
</feature>
<feature type="transmembrane region" description="Helical" evidence="8">
    <location>
        <begin position="115"/>
        <end position="137"/>
    </location>
</feature>
<feature type="transmembrane region" description="Helical" evidence="8">
    <location>
        <begin position="49"/>
        <end position="71"/>
    </location>
</feature>
<evidence type="ECO:0000256" key="1">
    <source>
        <dbReference type="ARBA" id="ARBA00004651"/>
    </source>
</evidence>
<sequence>MALMARGDLPIQTVVETEDNPARTGLIHALCAYTIWGFMPLFFKQLVEISALEVVAHRIVWSVPLLLVILWQRKRLGEFFGVMRDSKTLRLMLISSALIATNWLIYIWAIYQNQILAASLGYYLNPLLNVVLGYFFLSERLKPVQWLAVAMAAAGVAVLAIETLATIWISLALAASFGLYGMVRKVAPVKSVPGLTAETTLLFPIAAAFAGWAFLYDASPGLGYSLRTDIYLILGGAITATPLLFFASAAKRLSLATLGFVQYIGPTIQFLLGVFLYNEPLTVSHMICFGLIWAALVLYSGDALVSARKSSTAKA</sequence>
<proteinExistence type="inferred from homology"/>
<dbReference type="Pfam" id="PF00892">
    <property type="entry name" value="EamA"/>
    <property type="match status" value="1"/>
</dbReference>
<feature type="transmembrane region" description="Helical" evidence="8">
    <location>
        <begin position="144"/>
        <end position="161"/>
    </location>
</feature>
<dbReference type="EMBL" id="CP136594">
    <property type="protein sequence ID" value="WOE76203.1"/>
    <property type="molecule type" value="Genomic_DNA"/>
</dbReference>
<reference evidence="10 11" key="1">
    <citation type="submission" date="2023-10" db="EMBL/GenBank/DDBJ databases">
        <title>Complete genome sequence of a Sphingomonadaceae bacterium.</title>
        <authorList>
            <person name="Yan C."/>
        </authorList>
    </citation>
    <scope>NUCLEOTIDE SEQUENCE [LARGE SCALE GENOMIC DNA]</scope>
    <source>
        <strain evidence="10 11">SCSIO 66989</strain>
    </source>
</reference>
<comment type="subcellular location">
    <subcellularLocation>
        <location evidence="1">Cell membrane</location>
        <topology evidence="1">Multi-pass membrane protein</topology>
    </subcellularLocation>
</comment>
<feature type="transmembrane region" description="Helical" evidence="8">
    <location>
        <begin position="167"/>
        <end position="183"/>
    </location>
</feature>
<evidence type="ECO:0000256" key="7">
    <source>
        <dbReference type="ARBA" id="ARBA00023136"/>
    </source>
</evidence>
<gene>
    <name evidence="10" type="primary">rarD</name>
    <name evidence="10" type="ORF">RB602_05685</name>
</gene>
<evidence type="ECO:0000313" key="10">
    <source>
        <dbReference type="EMBL" id="WOE76203.1"/>
    </source>
</evidence>
<dbReference type="Proteomes" id="UP001302429">
    <property type="component" value="Chromosome"/>
</dbReference>
<feature type="transmembrane region" description="Helical" evidence="8">
    <location>
        <begin position="195"/>
        <end position="215"/>
    </location>
</feature>
<evidence type="ECO:0000256" key="2">
    <source>
        <dbReference type="ARBA" id="ARBA00007362"/>
    </source>
</evidence>
<keyword evidence="4" id="KW-1003">Cell membrane</keyword>
<organism evidence="10 11">
    <name type="scientific">Alterisphingorhabdus coralli</name>
    <dbReference type="NCBI Taxonomy" id="3071408"/>
    <lineage>
        <taxon>Bacteria</taxon>
        <taxon>Pseudomonadati</taxon>
        <taxon>Pseudomonadota</taxon>
        <taxon>Alphaproteobacteria</taxon>
        <taxon>Sphingomonadales</taxon>
        <taxon>Sphingomonadaceae</taxon>
        <taxon>Alterisphingorhabdus (ex Yan et al. 2024)</taxon>
    </lineage>
</organism>
<dbReference type="PANTHER" id="PTHR22911:SF137">
    <property type="entry name" value="SOLUTE CARRIER FAMILY 35 MEMBER G2-RELATED"/>
    <property type="match status" value="1"/>
</dbReference>
<accession>A0AA97I2F9</accession>
<keyword evidence="3" id="KW-0813">Transport</keyword>
<dbReference type="InterPro" id="IPR037185">
    <property type="entry name" value="EmrE-like"/>
</dbReference>
<dbReference type="NCBIfam" id="TIGR00688">
    <property type="entry name" value="rarD"/>
    <property type="match status" value="1"/>
</dbReference>
<name>A0AA97I2F9_9SPHN</name>
<evidence type="ECO:0000256" key="8">
    <source>
        <dbReference type="SAM" id="Phobius"/>
    </source>
</evidence>
<comment type="similarity">
    <text evidence="2">Belongs to the EamA transporter family.</text>
</comment>
<evidence type="ECO:0000256" key="3">
    <source>
        <dbReference type="ARBA" id="ARBA00022448"/>
    </source>
</evidence>
<evidence type="ECO:0000313" key="11">
    <source>
        <dbReference type="Proteomes" id="UP001302429"/>
    </source>
</evidence>
<dbReference type="GO" id="GO:0005886">
    <property type="term" value="C:plasma membrane"/>
    <property type="evidence" value="ECO:0007669"/>
    <property type="project" value="UniProtKB-SubCell"/>
</dbReference>
<dbReference type="InterPro" id="IPR000620">
    <property type="entry name" value="EamA_dom"/>
</dbReference>
<feature type="transmembrane region" description="Helical" evidence="8">
    <location>
        <begin position="25"/>
        <end position="43"/>
    </location>
</feature>
<evidence type="ECO:0000256" key="5">
    <source>
        <dbReference type="ARBA" id="ARBA00022692"/>
    </source>
</evidence>
<dbReference type="SUPFAM" id="SSF103481">
    <property type="entry name" value="Multidrug resistance efflux transporter EmrE"/>
    <property type="match status" value="2"/>
</dbReference>
<dbReference type="RefSeq" id="WP_317083740.1">
    <property type="nucleotide sequence ID" value="NZ_CP136594.1"/>
</dbReference>
<feature type="transmembrane region" description="Helical" evidence="8">
    <location>
        <begin position="230"/>
        <end position="248"/>
    </location>
</feature>